<gene>
    <name evidence="4" type="ORF">DFH94DRAFT_182982</name>
</gene>
<evidence type="ECO:0000313" key="5">
    <source>
        <dbReference type="Proteomes" id="UP000759537"/>
    </source>
</evidence>
<evidence type="ECO:0000256" key="1">
    <source>
        <dbReference type="PROSITE-ProRule" id="PRU00169"/>
    </source>
</evidence>
<feature type="region of interest" description="Disordered" evidence="2">
    <location>
        <begin position="34"/>
        <end position="57"/>
    </location>
</feature>
<accession>A0A9P5N506</accession>
<keyword evidence="5" id="KW-1185">Reference proteome</keyword>
<reference evidence="4" key="1">
    <citation type="submission" date="2019-10" db="EMBL/GenBank/DDBJ databases">
        <authorList>
            <consortium name="DOE Joint Genome Institute"/>
            <person name="Kuo A."/>
            <person name="Miyauchi S."/>
            <person name="Kiss E."/>
            <person name="Drula E."/>
            <person name="Kohler A."/>
            <person name="Sanchez-Garcia M."/>
            <person name="Andreopoulos B."/>
            <person name="Barry K.W."/>
            <person name="Bonito G."/>
            <person name="Buee M."/>
            <person name="Carver A."/>
            <person name="Chen C."/>
            <person name="Cichocki N."/>
            <person name="Clum A."/>
            <person name="Culley D."/>
            <person name="Crous P.W."/>
            <person name="Fauchery L."/>
            <person name="Girlanda M."/>
            <person name="Hayes R."/>
            <person name="Keri Z."/>
            <person name="LaButti K."/>
            <person name="Lipzen A."/>
            <person name="Lombard V."/>
            <person name="Magnuson J."/>
            <person name="Maillard F."/>
            <person name="Morin E."/>
            <person name="Murat C."/>
            <person name="Nolan M."/>
            <person name="Ohm R."/>
            <person name="Pangilinan J."/>
            <person name="Pereira M."/>
            <person name="Perotto S."/>
            <person name="Peter M."/>
            <person name="Riley R."/>
            <person name="Sitrit Y."/>
            <person name="Stielow B."/>
            <person name="Szollosi G."/>
            <person name="Zifcakova L."/>
            <person name="Stursova M."/>
            <person name="Spatafora J.W."/>
            <person name="Tedersoo L."/>
            <person name="Vaario L.-M."/>
            <person name="Yamada A."/>
            <person name="Yan M."/>
            <person name="Wang P."/>
            <person name="Xu J."/>
            <person name="Bruns T."/>
            <person name="Baldrian P."/>
            <person name="Vilgalys R."/>
            <person name="Henrissat B."/>
            <person name="Grigoriev I.V."/>
            <person name="Hibbett D."/>
            <person name="Nagy L.G."/>
            <person name="Martin F.M."/>
        </authorList>
    </citation>
    <scope>NUCLEOTIDE SEQUENCE</scope>
    <source>
        <strain evidence="4">Prilba</strain>
    </source>
</reference>
<evidence type="ECO:0000313" key="4">
    <source>
        <dbReference type="EMBL" id="KAF8486388.1"/>
    </source>
</evidence>
<evidence type="ECO:0000256" key="2">
    <source>
        <dbReference type="SAM" id="MobiDB-lite"/>
    </source>
</evidence>
<evidence type="ECO:0000259" key="3">
    <source>
        <dbReference type="PROSITE" id="PS50110"/>
    </source>
</evidence>
<dbReference type="Gene3D" id="3.40.50.2300">
    <property type="match status" value="1"/>
</dbReference>
<dbReference type="GO" id="GO:0000160">
    <property type="term" value="P:phosphorelay signal transduction system"/>
    <property type="evidence" value="ECO:0007669"/>
    <property type="project" value="InterPro"/>
</dbReference>
<dbReference type="PROSITE" id="PS50110">
    <property type="entry name" value="RESPONSE_REGULATORY"/>
    <property type="match status" value="1"/>
</dbReference>
<proteinExistence type="predicted"/>
<sequence>MDIQMPILDGISATQGDPPIGETECIAGIQYPGTLQMEGQRTPSDVSDDSRMSSSPFRSSVMTALTASSLQSDRVATLAAGCNDFLTNVFLSNGSTTIIERGSIKALQMFADSRPDFVKAMSVGQTAQALNIARRLHMPG</sequence>
<dbReference type="InterPro" id="IPR001789">
    <property type="entry name" value="Sig_transdc_resp-reg_receiver"/>
</dbReference>
<keyword evidence="1" id="KW-0597">Phosphoprotein</keyword>
<reference evidence="4" key="2">
    <citation type="journal article" date="2020" name="Nat. Commun.">
        <title>Large-scale genome sequencing of mycorrhizal fungi provides insights into the early evolution of symbiotic traits.</title>
        <authorList>
            <person name="Miyauchi S."/>
            <person name="Kiss E."/>
            <person name="Kuo A."/>
            <person name="Drula E."/>
            <person name="Kohler A."/>
            <person name="Sanchez-Garcia M."/>
            <person name="Morin E."/>
            <person name="Andreopoulos B."/>
            <person name="Barry K.W."/>
            <person name="Bonito G."/>
            <person name="Buee M."/>
            <person name="Carver A."/>
            <person name="Chen C."/>
            <person name="Cichocki N."/>
            <person name="Clum A."/>
            <person name="Culley D."/>
            <person name="Crous P.W."/>
            <person name="Fauchery L."/>
            <person name="Girlanda M."/>
            <person name="Hayes R.D."/>
            <person name="Keri Z."/>
            <person name="LaButti K."/>
            <person name="Lipzen A."/>
            <person name="Lombard V."/>
            <person name="Magnuson J."/>
            <person name="Maillard F."/>
            <person name="Murat C."/>
            <person name="Nolan M."/>
            <person name="Ohm R.A."/>
            <person name="Pangilinan J."/>
            <person name="Pereira M.F."/>
            <person name="Perotto S."/>
            <person name="Peter M."/>
            <person name="Pfister S."/>
            <person name="Riley R."/>
            <person name="Sitrit Y."/>
            <person name="Stielow J.B."/>
            <person name="Szollosi G."/>
            <person name="Zifcakova L."/>
            <person name="Stursova M."/>
            <person name="Spatafora J.W."/>
            <person name="Tedersoo L."/>
            <person name="Vaario L.M."/>
            <person name="Yamada A."/>
            <person name="Yan M."/>
            <person name="Wang P."/>
            <person name="Xu J."/>
            <person name="Bruns T."/>
            <person name="Baldrian P."/>
            <person name="Vilgalys R."/>
            <person name="Dunand C."/>
            <person name="Henrissat B."/>
            <person name="Grigoriev I.V."/>
            <person name="Hibbett D."/>
            <person name="Nagy L.G."/>
            <person name="Martin F.M."/>
        </authorList>
    </citation>
    <scope>NUCLEOTIDE SEQUENCE</scope>
    <source>
        <strain evidence="4">Prilba</strain>
    </source>
</reference>
<comment type="caution">
    <text evidence="4">The sequence shown here is derived from an EMBL/GenBank/DDBJ whole genome shotgun (WGS) entry which is preliminary data.</text>
</comment>
<dbReference type="AlphaFoldDB" id="A0A9P5N506"/>
<feature type="domain" description="Response regulatory" evidence="3">
    <location>
        <begin position="1"/>
        <end position="103"/>
    </location>
</feature>
<feature type="modified residue" description="4-aspartylphosphate" evidence="1">
    <location>
        <position position="2"/>
    </location>
</feature>
<dbReference type="Proteomes" id="UP000759537">
    <property type="component" value="Unassembled WGS sequence"/>
</dbReference>
<protein>
    <recommendedName>
        <fullName evidence="3">Response regulatory domain-containing protein</fullName>
    </recommendedName>
</protein>
<dbReference type="EMBL" id="WHVB01000002">
    <property type="protein sequence ID" value="KAF8486388.1"/>
    <property type="molecule type" value="Genomic_DNA"/>
</dbReference>
<name>A0A9P5N506_9AGAM</name>
<dbReference type="OrthoDB" id="21225at2759"/>
<organism evidence="4 5">
    <name type="scientific">Russula ochroleuca</name>
    <dbReference type="NCBI Taxonomy" id="152965"/>
    <lineage>
        <taxon>Eukaryota</taxon>
        <taxon>Fungi</taxon>
        <taxon>Dikarya</taxon>
        <taxon>Basidiomycota</taxon>
        <taxon>Agaricomycotina</taxon>
        <taxon>Agaricomycetes</taxon>
        <taxon>Russulales</taxon>
        <taxon>Russulaceae</taxon>
        <taxon>Russula</taxon>
    </lineage>
</organism>